<evidence type="ECO:0000313" key="10">
    <source>
        <dbReference type="EMBL" id="TFF78028.1"/>
    </source>
</evidence>
<comment type="caution">
    <text evidence="10">The sequence shown here is derived from an EMBL/GenBank/DDBJ whole genome shotgun (WGS) entry which is preliminary data.</text>
</comment>
<dbReference type="NCBIfam" id="NF007980">
    <property type="entry name" value="PRK10707.1"/>
    <property type="match status" value="1"/>
</dbReference>
<dbReference type="PANTHER" id="PTHR12992:SF11">
    <property type="entry name" value="MITOCHONDRIAL COENZYME A DIPHOSPHATASE NUDT8"/>
    <property type="match status" value="1"/>
</dbReference>
<keyword evidence="5" id="KW-0378">Hydrolase</keyword>
<dbReference type="SUPFAM" id="SSF55811">
    <property type="entry name" value="Nudix"/>
    <property type="match status" value="1"/>
</dbReference>
<name>A0A5F0K8R7_9GAMM</name>
<dbReference type="GO" id="GO:0010945">
    <property type="term" value="F:coenzyme A diphosphatase activity"/>
    <property type="evidence" value="ECO:0007669"/>
    <property type="project" value="InterPro"/>
</dbReference>
<keyword evidence="4" id="KW-0479">Metal-binding</keyword>
<dbReference type="Proteomes" id="UP000297914">
    <property type="component" value="Unassembled WGS sequence"/>
</dbReference>
<comment type="cofactor">
    <cofactor evidence="2">
        <name>Mg(2+)</name>
        <dbReference type="ChEBI" id="CHEBI:18420"/>
    </cofactor>
</comment>
<evidence type="ECO:0000256" key="6">
    <source>
        <dbReference type="ARBA" id="ARBA00022842"/>
    </source>
</evidence>
<comment type="similarity">
    <text evidence="3">Belongs to the Nudix hydrolase family. PCD1 subfamily.</text>
</comment>
<dbReference type="PROSITE" id="PS01293">
    <property type="entry name" value="NUDIX_COA"/>
    <property type="match status" value="1"/>
</dbReference>
<protein>
    <submittedName>
        <fullName evidence="10">CoA pyrophosphatase</fullName>
    </submittedName>
</protein>
<comment type="cofactor">
    <cofactor evidence="1">
        <name>Mn(2+)</name>
        <dbReference type="ChEBI" id="CHEBI:29035"/>
    </cofactor>
</comment>
<dbReference type="EMBL" id="QORL01000031">
    <property type="protein sequence ID" value="TFF73872.1"/>
    <property type="molecule type" value="Genomic_DNA"/>
</dbReference>
<dbReference type="PANTHER" id="PTHR12992">
    <property type="entry name" value="NUDIX HYDROLASE"/>
    <property type="match status" value="1"/>
</dbReference>
<feature type="domain" description="Nudix hydrolase" evidence="8">
    <location>
        <begin position="25"/>
        <end position="158"/>
    </location>
</feature>
<dbReference type="GO" id="GO:0009132">
    <property type="term" value="P:nucleoside diphosphate metabolic process"/>
    <property type="evidence" value="ECO:0007669"/>
    <property type="project" value="InterPro"/>
</dbReference>
<dbReference type="CDD" id="cd03426">
    <property type="entry name" value="NUDIX_CoAse_Nudt7"/>
    <property type="match status" value="1"/>
</dbReference>
<evidence type="ECO:0000256" key="7">
    <source>
        <dbReference type="ARBA" id="ARBA00023211"/>
    </source>
</evidence>
<evidence type="ECO:0000256" key="5">
    <source>
        <dbReference type="ARBA" id="ARBA00022801"/>
    </source>
</evidence>
<dbReference type="Gene3D" id="3.90.79.10">
    <property type="entry name" value="Nucleoside Triphosphate Pyrophosphohydrolase"/>
    <property type="match status" value="1"/>
</dbReference>
<dbReference type="InterPro" id="IPR045121">
    <property type="entry name" value="CoAse"/>
</dbReference>
<organism evidence="10 12">
    <name type="scientific">Aeromonas taiwanensis</name>
    <dbReference type="NCBI Taxonomy" id="633417"/>
    <lineage>
        <taxon>Bacteria</taxon>
        <taxon>Pseudomonadati</taxon>
        <taxon>Pseudomonadota</taxon>
        <taxon>Gammaproteobacteria</taxon>
        <taxon>Aeromonadales</taxon>
        <taxon>Aeromonadaceae</taxon>
        <taxon>Aeromonas</taxon>
    </lineage>
</organism>
<keyword evidence="11" id="KW-1185">Reference proteome</keyword>
<dbReference type="Proteomes" id="UP000297720">
    <property type="component" value="Unassembled WGS sequence"/>
</dbReference>
<dbReference type="RefSeq" id="WP_134696299.1">
    <property type="nucleotide sequence ID" value="NZ_JAAKPV010000016.1"/>
</dbReference>
<keyword evidence="6" id="KW-0460">Magnesium</keyword>
<sequence>MTRTELLTRFLLQRPAPAHRLALGGLKPAAVLMPLVERPRGLHLLLTRRSPALRHHPGQISFPGGRQDPEDESLIHTALRETEEELGIPAAQIRVIGSLTPLNTVSRYDVLPVLAMLDPGYRLTLSQDEVAQAFEVPLSHVLNPAHHIALTLPRSGRHHTIYWIPWGHSFIWGATASMIRQLAQHLSEQHIDNLCGREIIQLTLK</sequence>
<dbReference type="OrthoDB" id="9802805at2"/>
<dbReference type="PROSITE" id="PS51462">
    <property type="entry name" value="NUDIX"/>
    <property type="match status" value="1"/>
</dbReference>
<dbReference type="Pfam" id="PF00293">
    <property type="entry name" value="NUDIX"/>
    <property type="match status" value="1"/>
</dbReference>
<evidence type="ECO:0000313" key="11">
    <source>
        <dbReference type="Proteomes" id="UP000297720"/>
    </source>
</evidence>
<reference evidence="10 12" key="1">
    <citation type="submission" date="2018-06" db="EMBL/GenBank/DDBJ databases">
        <title>Occurrence of a novel blaKPC-2- and qnrS2- harbouring IncP6 plasmid from Aeromonas taiwanensis isolates recovered from the river sediments.</title>
        <authorList>
            <person name="Zheng B."/>
            <person name="Yu X."/>
            <person name="Xiao Y."/>
        </authorList>
    </citation>
    <scope>NUCLEOTIDE SEQUENCE [LARGE SCALE GENOMIC DNA]</scope>
    <source>
        <strain evidence="9 11">1713</strain>
        <strain evidence="10 12">198</strain>
    </source>
</reference>
<evidence type="ECO:0000313" key="9">
    <source>
        <dbReference type="EMBL" id="TFF73872.1"/>
    </source>
</evidence>
<evidence type="ECO:0000313" key="12">
    <source>
        <dbReference type="Proteomes" id="UP000297914"/>
    </source>
</evidence>
<dbReference type="GO" id="GO:0000287">
    <property type="term" value="F:magnesium ion binding"/>
    <property type="evidence" value="ECO:0007669"/>
    <property type="project" value="InterPro"/>
</dbReference>
<keyword evidence="7" id="KW-0464">Manganese</keyword>
<dbReference type="EMBL" id="QORK01000031">
    <property type="protein sequence ID" value="TFF78028.1"/>
    <property type="molecule type" value="Genomic_DNA"/>
</dbReference>
<dbReference type="InterPro" id="IPR000086">
    <property type="entry name" value="NUDIX_hydrolase_dom"/>
</dbReference>
<proteinExistence type="inferred from homology"/>
<evidence type="ECO:0000259" key="8">
    <source>
        <dbReference type="PROSITE" id="PS51462"/>
    </source>
</evidence>
<evidence type="ECO:0000256" key="2">
    <source>
        <dbReference type="ARBA" id="ARBA00001946"/>
    </source>
</evidence>
<dbReference type="InterPro" id="IPR015797">
    <property type="entry name" value="NUDIX_hydrolase-like_dom_sf"/>
</dbReference>
<evidence type="ECO:0000256" key="1">
    <source>
        <dbReference type="ARBA" id="ARBA00001936"/>
    </source>
</evidence>
<accession>A0A5F0K8R7</accession>
<dbReference type="AlphaFoldDB" id="A0A5F0K8R7"/>
<gene>
    <name evidence="9" type="ORF">DRM93_14345</name>
    <name evidence="10" type="ORF">DRM94_14345</name>
</gene>
<evidence type="ECO:0000256" key="4">
    <source>
        <dbReference type="ARBA" id="ARBA00022723"/>
    </source>
</evidence>
<evidence type="ECO:0000256" key="3">
    <source>
        <dbReference type="ARBA" id="ARBA00006506"/>
    </source>
</evidence>
<dbReference type="InterPro" id="IPR000059">
    <property type="entry name" value="NUDIX_hydrolase_NudL_CS"/>
</dbReference>
<dbReference type="GO" id="GO:0030145">
    <property type="term" value="F:manganese ion binding"/>
    <property type="evidence" value="ECO:0007669"/>
    <property type="project" value="InterPro"/>
</dbReference>